<feature type="domain" description="Aldehyde dehydrogenase" evidence="2">
    <location>
        <begin position="26"/>
        <end position="111"/>
    </location>
</feature>
<dbReference type="InterPro" id="IPR016162">
    <property type="entry name" value="Ald_DH_N"/>
</dbReference>
<organism evidence="3">
    <name type="scientific">Cupriavidus necator</name>
    <name type="common">Alcaligenes eutrophus</name>
    <name type="synonym">Ralstonia eutropha</name>
    <dbReference type="NCBI Taxonomy" id="106590"/>
    <lineage>
        <taxon>Bacteria</taxon>
        <taxon>Pseudomonadati</taxon>
        <taxon>Pseudomonadota</taxon>
        <taxon>Betaproteobacteria</taxon>
        <taxon>Burkholderiales</taxon>
        <taxon>Burkholderiaceae</taxon>
        <taxon>Cupriavidus</taxon>
    </lineage>
</organism>
<protein>
    <submittedName>
        <fullName evidence="3">Putative aldehyde dehydrogenase DhaS</fullName>
        <ecNumber evidence="3">1.2.1.3</ecNumber>
    </submittedName>
</protein>
<dbReference type="PANTHER" id="PTHR11699">
    <property type="entry name" value="ALDEHYDE DEHYDROGENASE-RELATED"/>
    <property type="match status" value="1"/>
</dbReference>
<keyword evidence="1 3" id="KW-0560">Oxidoreductase</keyword>
<evidence type="ECO:0000259" key="2">
    <source>
        <dbReference type="Pfam" id="PF00171"/>
    </source>
</evidence>
<evidence type="ECO:0000256" key="1">
    <source>
        <dbReference type="ARBA" id="ARBA00023002"/>
    </source>
</evidence>
<reference evidence="3" key="1">
    <citation type="submission" date="2016-09" db="EMBL/GenBank/DDBJ databases">
        <authorList>
            <person name="Capua I."/>
            <person name="De Benedictis P."/>
            <person name="Joannis T."/>
            <person name="Lombin L.H."/>
            <person name="Cattoli G."/>
        </authorList>
    </citation>
    <scope>NUCLEOTIDE SEQUENCE</scope>
    <source>
        <strain evidence="3">B9</strain>
    </source>
</reference>
<accession>A0A1K0IHI5</accession>
<dbReference type="Pfam" id="PF00171">
    <property type="entry name" value="Aldedh"/>
    <property type="match status" value="1"/>
</dbReference>
<sequence length="115" mass="12675">MTDTPSTTRPAFLSNPDKLHFIDGKWQPSVTGGSIQTFNPATGKVLATLARGAQEDINVAVAAARRAFEGPWSRFTPHDRYALMLRVCAVIERHFDELAVLDTLDMGAPLRVPRQ</sequence>
<gene>
    <name evidence="3" type="ORF">CNECB9_3480012</name>
</gene>
<proteinExistence type="predicted"/>
<dbReference type="InterPro" id="IPR015590">
    <property type="entry name" value="Aldehyde_DH_dom"/>
</dbReference>
<name>A0A1K0IHI5_CUPNE</name>
<dbReference type="EC" id="1.2.1.3" evidence="3"/>
<dbReference type="AlphaFoldDB" id="A0A1K0IHI5"/>
<evidence type="ECO:0000313" key="3">
    <source>
        <dbReference type="EMBL" id="SCU76855.1"/>
    </source>
</evidence>
<dbReference type="InterPro" id="IPR016161">
    <property type="entry name" value="Ald_DH/histidinol_DH"/>
</dbReference>
<dbReference type="EMBL" id="FMSH01000277">
    <property type="protein sequence ID" value="SCU76855.1"/>
    <property type="molecule type" value="Genomic_DNA"/>
</dbReference>
<dbReference type="SUPFAM" id="SSF53720">
    <property type="entry name" value="ALDH-like"/>
    <property type="match status" value="1"/>
</dbReference>
<dbReference type="Gene3D" id="3.40.605.10">
    <property type="entry name" value="Aldehyde Dehydrogenase, Chain A, domain 1"/>
    <property type="match status" value="1"/>
</dbReference>
<dbReference type="GO" id="GO:0004029">
    <property type="term" value="F:aldehyde dehydrogenase (NAD+) activity"/>
    <property type="evidence" value="ECO:0007669"/>
    <property type="project" value="UniProtKB-EC"/>
</dbReference>